<feature type="transmembrane region" description="Helical" evidence="2">
    <location>
        <begin position="53"/>
        <end position="73"/>
    </location>
</feature>
<protein>
    <submittedName>
        <fullName evidence="3">Uncharacterized protein</fullName>
    </submittedName>
</protein>
<keyword evidence="2" id="KW-0472">Membrane</keyword>
<evidence type="ECO:0000313" key="4">
    <source>
        <dbReference type="Proteomes" id="UP000432015"/>
    </source>
</evidence>
<reference evidence="3 4" key="1">
    <citation type="submission" date="2019-11" db="EMBL/GenBank/DDBJ databases">
        <authorList>
            <person name="Cao P."/>
        </authorList>
    </citation>
    <scope>NUCLEOTIDE SEQUENCE [LARGE SCALE GENOMIC DNA]</scope>
    <source>
        <strain evidence="3 4">NEAU-AAG5</strain>
    </source>
</reference>
<keyword evidence="2" id="KW-1133">Transmembrane helix</keyword>
<dbReference type="AlphaFoldDB" id="A0A7K1L057"/>
<keyword evidence="4" id="KW-1185">Reference proteome</keyword>
<accession>A0A7K1L057</accession>
<evidence type="ECO:0000256" key="2">
    <source>
        <dbReference type="SAM" id="Phobius"/>
    </source>
</evidence>
<dbReference type="EMBL" id="WOFH01000004">
    <property type="protein sequence ID" value="MUN37820.1"/>
    <property type="molecule type" value="Genomic_DNA"/>
</dbReference>
<keyword evidence="2" id="KW-0812">Transmembrane</keyword>
<evidence type="ECO:0000313" key="3">
    <source>
        <dbReference type="EMBL" id="MUN37820.1"/>
    </source>
</evidence>
<feature type="region of interest" description="Disordered" evidence="1">
    <location>
        <begin position="78"/>
        <end position="104"/>
    </location>
</feature>
<dbReference type="RefSeq" id="WP_156216885.1">
    <property type="nucleotide sequence ID" value="NZ_WOFH01000004.1"/>
</dbReference>
<sequence length="285" mass="29991">MTEGGKRDIEEALREALRVQGESYSVSPDAWERVRNRAGRGADGSRRGGRRRLAGPVLAASAVACTAVAVTLVPSHLPGGGGGSGRDHRAGPLAPGSANPPLRLPAQPEAAATLAELCAGATPPQERGRALRKLGALRDPGRRNRWFVVAEQASGNIQIQALSEAGRRMTCVPYTRVAPRGWNSFVGYSGGRGAGEASWVGFARVPVASFEAVYDDGTRMRFACGGGGQGEATCGRVAVGRRGAVTIFATAPRVYRPRREGERVTGVFNLLNSAGKVVGRYQFAR</sequence>
<proteinExistence type="predicted"/>
<name>A0A7K1L057_9ACTN</name>
<evidence type="ECO:0000256" key="1">
    <source>
        <dbReference type="SAM" id="MobiDB-lite"/>
    </source>
</evidence>
<dbReference type="Proteomes" id="UP000432015">
    <property type="component" value="Unassembled WGS sequence"/>
</dbReference>
<gene>
    <name evidence="3" type="ORF">GNZ18_14545</name>
</gene>
<comment type="caution">
    <text evidence="3">The sequence shown here is derived from an EMBL/GenBank/DDBJ whole genome shotgun (WGS) entry which is preliminary data.</text>
</comment>
<organism evidence="3 4">
    <name type="scientific">Actinomadura litoris</name>
    <dbReference type="NCBI Taxonomy" id="2678616"/>
    <lineage>
        <taxon>Bacteria</taxon>
        <taxon>Bacillati</taxon>
        <taxon>Actinomycetota</taxon>
        <taxon>Actinomycetes</taxon>
        <taxon>Streptosporangiales</taxon>
        <taxon>Thermomonosporaceae</taxon>
        <taxon>Actinomadura</taxon>
    </lineage>
</organism>